<reference evidence="2 3" key="1">
    <citation type="submission" date="2018-03" db="EMBL/GenBank/DDBJ databases">
        <title>Bioinformatic expansion and discovery of thiopeptide antibiotics.</title>
        <authorList>
            <person name="Schwalen C.J."/>
            <person name="Hudson G.A."/>
            <person name="Mitchell D.A."/>
        </authorList>
    </citation>
    <scope>NUCLEOTIDE SEQUENCE [LARGE SCALE GENOMIC DNA]</scope>
    <source>
        <strain evidence="2 3">ATCC 21389</strain>
    </source>
</reference>
<organism evidence="2 3">
    <name type="scientific">Streptomyces tateyamensis</name>
    <dbReference type="NCBI Taxonomy" id="565073"/>
    <lineage>
        <taxon>Bacteria</taxon>
        <taxon>Bacillati</taxon>
        <taxon>Actinomycetota</taxon>
        <taxon>Actinomycetes</taxon>
        <taxon>Kitasatosporales</taxon>
        <taxon>Streptomycetaceae</taxon>
        <taxon>Streptomyces</taxon>
    </lineage>
</organism>
<comment type="caution">
    <text evidence="2">The sequence shown here is derived from an EMBL/GenBank/DDBJ whole genome shotgun (WGS) entry which is preliminary data.</text>
</comment>
<dbReference type="EMBL" id="PYBW01000038">
    <property type="protein sequence ID" value="PYC80840.1"/>
    <property type="molecule type" value="Genomic_DNA"/>
</dbReference>
<evidence type="ECO:0000256" key="1">
    <source>
        <dbReference type="SAM" id="SignalP"/>
    </source>
</evidence>
<sequence length="742" mass="76156">MGLRAGTIRWTAALGTAALLALGAPAAAHADTAPAYRTDLRILVIDDGGPSVAAITAELTAEGVPFTEFNYYDHTRPTVDAAFLTGTLPDGTVEAKYQGVVLPAANALGIDAAEAVALSSYERTYNIRQLDASSYPQPSNGLNWPQNPGYLGALDGMTAQVTPAGSAAAFGYLQGGIPIEDNNPSVTESYGFLSTPLTSPATGSSFTPLVQLPIPGSTAQGSLVGDYHHNGHDELVTTFAYNQYQRQWRLLARGMVDWLTQGVHLGFARNYLSVQVQDVLLSDNRWNSTLKCTSGDVNCTPVPGSPEAAPIRMTPADVTYAQQWEAANNLTLDLAYDGSGSEAVTAAAGSDPLAAQFAAQAGSFRWLNGGYGRQYLGCVQNTAVVPWVCSTDANGAVQWVSQADITSAVQTNTAWARAKGLPVDAGELVTSQYSGLALAPQQPQDNPALAPALTALGVSALASDGSAESAARQVGSATTVPGHPLDLFHNVATAAGETDEYNWTYTSAAQGGSGACTNSTTSTCLAAPLDTTTGFGSTIVPSTAAIALQHVLTDDPSPLVLHQAGLTEDRIAYPVLDQVLSGYRALFAATTPVVNLRLADLAAQQRQQAAWRAALAVGTVTAYQVGQAVTVTAPAGVAVPVTAPSGSVQVQPAGTAATAAGTAYAGELSGWLLPASGEGTVTVQLPSPAAPQALAPNTRAARSAPARSTATAPVTAAVVPASVARPVPLGPGDQVRIRAGKR</sequence>
<dbReference type="AlphaFoldDB" id="A0A2V4NVI8"/>
<keyword evidence="3" id="KW-1185">Reference proteome</keyword>
<feature type="signal peptide" evidence="1">
    <location>
        <begin position="1"/>
        <end position="30"/>
    </location>
</feature>
<proteinExistence type="predicted"/>
<gene>
    <name evidence="2" type="ORF">C7C46_11880</name>
</gene>
<accession>A0A2V4NVI8</accession>
<protein>
    <submittedName>
        <fullName evidence="2">Uncharacterized protein</fullName>
    </submittedName>
</protein>
<evidence type="ECO:0000313" key="2">
    <source>
        <dbReference type="EMBL" id="PYC80840.1"/>
    </source>
</evidence>
<dbReference type="OrthoDB" id="53191at2"/>
<dbReference type="Proteomes" id="UP000248039">
    <property type="component" value="Unassembled WGS sequence"/>
</dbReference>
<evidence type="ECO:0000313" key="3">
    <source>
        <dbReference type="Proteomes" id="UP000248039"/>
    </source>
</evidence>
<dbReference type="RefSeq" id="WP_110668599.1">
    <property type="nucleotide sequence ID" value="NZ_PYBW01000038.1"/>
</dbReference>
<keyword evidence="1" id="KW-0732">Signal</keyword>
<feature type="chain" id="PRO_5015875815" evidence="1">
    <location>
        <begin position="31"/>
        <end position="742"/>
    </location>
</feature>
<name>A0A2V4NVI8_9ACTN</name>